<organism evidence="2 3">
    <name type="scientific">Streptomyces pilosus</name>
    <dbReference type="NCBI Taxonomy" id="28893"/>
    <lineage>
        <taxon>Bacteria</taxon>
        <taxon>Bacillati</taxon>
        <taxon>Actinomycetota</taxon>
        <taxon>Actinomycetes</taxon>
        <taxon>Kitasatosporales</taxon>
        <taxon>Streptomycetaceae</taxon>
        <taxon>Streptomyces</taxon>
    </lineage>
</organism>
<gene>
    <name evidence="2" type="ORF">GCM10010280_11060</name>
</gene>
<sequence length="303" mass="32706">MRVGVRRDGRPVRGRPPGGGLAEQPPGQETGQREGRRMVEDHRDGQVRSGGGHQPCVQFDGCQRVEPLLLERQSGLHRARGTGGQRGHDGRRAGAHQIQHQGLTGRGRQTPQPPDQRLSVARPPVARHLVRNEIPGLAHPRTPLFRYVRNYRTAPHDTSLRGTAVHTSEEGVVKTRHLGVRLDLVKEAKHPYSPLGPGPGTARTRGDAAGQRVCARCGAARGRGTGQAPVRDFRRGGKKGATGFRRGSDGFLAFPVRKTRERRAMRPIGKDRRSAAGAPGGGQACARTVAASRSIVSAARVVR</sequence>
<feature type="region of interest" description="Disordered" evidence="1">
    <location>
        <begin position="74"/>
        <end position="119"/>
    </location>
</feature>
<feature type="region of interest" description="Disordered" evidence="1">
    <location>
        <begin position="224"/>
        <end position="246"/>
    </location>
</feature>
<feature type="compositionally biased region" description="Basic and acidic residues" evidence="1">
    <location>
        <begin position="1"/>
        <end position="11"/>
    </location>
</feature>
<dbReference type="EMBL" id="BMTU01000002">
    <property type="protein sequence ID" value="GGQ66813.1"/>
    <property type="molecule type" value="Genomic_DNA"/>
</dbReference>
<dbReference type="Proteomes" id="UP000656732">
    <property type="component" value="Unassembled WGS sequence"/>
</dbReference>
<accession>A0A918BH39</accession>
<evidence type="ECO:0000256" key="1">
    <source>
        <dbReference type="SAM" id="MobiDB-lite"/>
    </source>
</evidence>
<reference evidence="2" key="2">
    <citation type="submission" date="2020-09" db="EMBL/GenBank/DDBJ databases">
        <authorList>
            <person name="Sun Q."/>
            <person name="Ohkuma M."/>
        </authorList>
    </citation>
    <scope>NUCLEOTIDE SEQUENCE</scope>
    <source>
        <strain evidence="2">JCM 4403</strain>
    </source>
</reference>
<protein>
    <submittedName>
        <fullName evidence="2">Uncharacterized protein</fullName>
    </submittedName>
</protein>
<keyword evidence="3" id="KW-1185">Reference proteome</keyword>
<reference evidence="2" key="1">
    <citation type="journal article" date="2014" name="Int. J. Syst. Evol. Microbiol.">
        <title>Complete genome sequence of Corynebacterium casei LMG S-19264T (=DSM 44701T), isolated from a smear-ripened cheese.</title>
        <authorList>
            <consortium name="US DOE Joint Genome Institute (JGI-PGF)"/>
            <person name="Walter F."/>
            <person name="Albersmeier A."/>
            <person name="Kalinowski J."/>
            <person name="Ruckert C."/>
        </authorList>
    </citation>
    <scope>NUCLEOTIDE SEQUENCE</scope>
    <source>
        <strain evidence="2">JCM 4403</strain>
    </source>
</reference>
<feature type="compositionally biased region" description="Polar residues" evidence="1">
    <location>
        <begin position="98"/>
        <end position="110"/>
    </location>
</feature>
<evidence type="ECO:0000313" key="3">
    <source>
        <dbReference type="Proteomes" id="UP000656732"/>
    </source>
</evidence>
<feature type="compositionally biased region" description="Basic and acidic residues" evidence="1">
    <location>
        <begin position="31"/>
        <end position="46"/>
    </location>
</feature>
<name>A0A918BH39_9ACTN</name>
<comment type="caution">
    <text evidence="2">The sequence shown here is derived from an EMBL/GenBank/DDBJ whole genome shotgun (WGS) entry which is preliminary data.</text>
</comment>
<proteinExistence type="predicted"/>
<evidence type="ECO:0000313" key="2">
    <source>
        <dbReference type="EMBL" id="GGQ66813.1"/>
    </source>
</evidence>
<feature type="region of interest" description="Disordered" evidence="1">
    <location>
        <begin position="1"/>
        <end position="58"/>
    </location>
</feature>
<dbReference type="AlphaFoldDB" id="A0A918BH39"/>